<proteinExistence type="predicted"/>
<dbReference type="Proteomes" id="UP000694523">
    <property type="component" value="Unplaced"/>
</dbReference>
<dbReference type="Gene3D" id="1.10.510.10">
    <property type="entry name" value="Transferase(Phosphotransferase) domain 1"/>
    <property type="match status" value="1"/>
</dbReference>
<protein>
    <recommendedName>
        <fullName evidence="7">Protein kinase domain-containing protein</fullName>
    </recommendedName>
</protein>
<sequence length="374" mass="42559">MFFKRTLAKAGTPCFPTAKSKAEECDKTLLSDYGFKFCKVLHNGCNSKVFDCILKNHKERVAVKIPNEPQDNSGEANILKQLTSSTDVRYIANCYGKFTTDDNRTGLVFERLDITLAKYISLNRKPMSFKDTKYIIQQLAKGLTILESKAIIHADIKPQNIMLVDLSEKPFQVKFIGFARAMPYATAEQGIKTGTPGYMSPEMMLGLPLTQATDVWSLGCVLAYLMLGRPLFKPPSNDLLDKSMYACVALLKKMLQFNPEDRITPEEILQHPFITDKSQRRFMPFWRSNKVGPTKEDPRPVNQLSRHESNYQTFTKHDAKAKPVSRVPPETSEPRSCEPACKYDVYINPLVELIKENKARAREYRNNRALLLSL</sequence>
<keyword evidence="5" id="KW-0067">ATP-binding</keyword>
<dbReference type="PANTHER" id="PTHR24058:SF17">
    <property type="entry name" value="HOMEODOMAIN INTERACTING PROTEIN KINASE, ISOFORM D"/>
    <property type="match status" value="1"/>
</dbReference>
<keyword evidence="1" id="KW-0723">Serine/threonine-protein kinase</keyword>
<keyword evidence="2" id="KW-0808">Transferase</keyword>
<keyword evidence="9" id="KW-1185">Reference proteome</keyword>
<organism evidence="8 9">
    <name type="scientific">Neogobius melanostomus</name>
    <name type="common">round goby</name>
    <dbReference type="NCBI Taxonomy" id="47308"/>
    <lineage>
        <taxon>Eukaryota</taxon>
        <taxon>Metazoa</taxon>
        <taxon>Chordata</taxon>
        <taxon>Craniata</taxon>
        <taxon>Vertebrata</taxon>
        <taxon>Euteleostomi</taxon>
        <taxon>Actinopterygii</taxon>
        <taxon>Neopterygii</taxon>
        <taxon>Teleostei</taxon>
        <taxon>Neoteleostei</taxon>
        <taxon>Acanthomorphata</taxon>
        <taxon>Gobiaria</taxon>
        <taxon>Gobiiformes</taxon>
        <taxon>Gobioidei</taxon>
        <taxon>Gobiidae</taxon>
        <taxon>Benthophilinae</taxon>
        <taxon>Neogobiini</taxon>
        <taxon>Neogobius</taxon>
    </lineage>
</organism>
<dbReference type="InterPro" id="IPR000719">
    <property type="entry name" value="Prot_kinase_dom"/>
</dbReference>
<feature type="region of interest" description="Disordered" evidence="6">
    <location>
        <begin position="316"/>
        <end position="335"/>
    </location>
</feature>
<dbReference type="InterPro" id="IPR050494">
    <property type="entry name" value="Ser_Thr_dual-spec_kinase"/>
</dbReference>
<evidence type="ECO:0000256" key="2">
    <source>
        <dbReference type="ARBA" id="ARBA00022679"/>
    </source>
</evidence>
<dbReference type="PROSITE" id="PS50011">
    <property type="entry name" value="PROTEIN_KINASE_DOM"/>
    <property type="match status" value="1"/>
</dbReference>
<keyword evidence="3" id="KW-0547">Nucleotide-binding</keyword>
<evidence type="ECO:0000256" key="5">
    <source>
        <dbReference type="ARBA" id="ARBA00022840"/>
    </source>
</evidence>
<dbReference type="SMART" id="SM00220">
    <property type="entry name" value="S_TKc"/>
    <property type="match status" value="1"/>
</dbReference>
<keyword evidence="4" id="KW-0418">Kinase</keyword>
<dbReference type="InterPro" id="IPR008271">
    <property type="entry name" value="Ser/Thr_kinase_AS"/>
</dbReference>
<dbReference type="GO" id="GO:0005524">
    <property type="term" value="F:ATP binding"/>
    <property type="evidence" value="ECO:0007669"/>
    <property type="project" value="UniProtKB-KW"/>
</dbReference>
<dbReference type="InterPro" id="IPR011009">
    <property type="entry name" value="Kinase-like_dom_sf"/>
</dbReference>
<dbReference type="Pfam" id="PF00069">
    <property type="entry name" value="Pkinase"/>
    <property type="match status" value="1"/>
</dbReference>
<evidence type="ECO:0000256" key="3">
    <source>
        <dbReference type="ARBA" id="ARBA00022741"/>
    </source>
</evidence>
<name>A0A8C6UA35_9GOBI</name>
<evidence type="ECO:0000256" key="4">
    <source>
        <dbReference type="ARBA" id="ARBA00022777"/>
    </source>
</evidence>
<reference evidence="8" key="1">
    <citation type="submission" date="2025-08" db="UniProtKB">
        <authorList>
            <consortium name="Ensembl"/>
        </authorList>
    </citation>
    <scope>IDENTIFICATION</scope>
</reference>
<dbReference type="PANTHER" id="PTHR24058">
    <property type="entry name" value="DUAL SPECIFICITY PROTEIN KINASE"/>
    <property type="match status" value="1"/>
</dbReference>
<evidence type="ECO:0000259" key="7">
    <source>
        <dbReference type="PROSITE" id="PS50011"/>
    </source>
</evidence>
<accession>A0A8C6UA35</accession>
<feature type="domain" description="Protein kinase" evidence="7">
    <location>
        <begin position="35"/>
        <end position="274"/>
    </location>
</feature>
<evidence type="ECO:0000256" key="1">
    <source>
        <dbReference type="ARBA" id="ARBA00022527"/>
    </source>
</evidence>
<dbReference type="Ensembl" id="ENSNMLT00000037053.1">
    <property type="protein sequence ID" value="ENSNMLP00000033267.1"/>
    <property type="gene ID" value="ENSNMLG00000020754.1"/>
</dbReference>
<dbReference type="GO" id="GO:0004674">
    <property type="term" value="F:protein serine/threonine kinase activity"/>
    <property type="evidence" value="ECO:0007669"/>
    <property type="project" value="UniProtKB-KW"/>
</dbReference>
<evidence type="ECO:0000313" key="9">
    <source>
        <dbReference type="Proteomes" id="UP000694523"/>
    </source>
</evidence>
<dbReference type="AlphaFoldDB" id="A0A8C6UA35"/>
<evidence type="ECO:0000256" key="6">
    <source>
        <dbReference type="SAM" id="MobiDB-lite"/>
    </source>
</evidence>
<dbReference type="PROSITE" id="PS00108">
    <property type="entry name" value="PROTEIN_KINASE_ST"/>
    <property type="match status" value="1"/>
</dbReference>
<evidence type="ECO:0000313" key="8">
    <source>
        <dbReference type="Ensembl" id="ENSNMLP00000033267.1"/>
    </source>
</evidence>
<dbReference type="SUPFAM" id="SSF56112">
    <property type="entry name" value="Protein kinase-like (PK-like)"/>
    <property type="match status" value="1"/>
</dbReference>
<reference evidence="8" key="2">
    <citation type="submission" date="2025-09" db="UniProtKB">
        <authorList>
            <consortium name="Ensembl"/>
        </authorList>
    </citation>
    <scope>IDENTIFICATION</scope>
</reference>